<dbReference type="KEGG" id="nah:F5544_07800"/>
<dbReference type="AlphaFoldDB" id="A0A6G9Y8C0"/>
<dbReference type="Pfam" id="PF13560">
    <property type="entry name" value="HTH_31"/>
    <property type="match status" value="1"/>
</dbReference>
<dbReference type="CDD" id="cd00093">
    <property type="entry name" value="HTH_XRE"/>
    <property type="match status" value="1"/>
</dbReference>
<dbReference type="InterPro" id="IPR010982">
    <property type="entry name" value="Lambda_DNA-bd_dom_sf"/>
</dbReference>
<organism evidence="2 3">
    <name type="scientific">Nocardia arthritidis</name>
    <dbReference type="NCBI Taxonomy" id="228602"/>
    <lineage>
        <taxon>Bacteria</taxon>
        <taxon>Bacillati</taxon>
        <taxon>Actinomycetota</taxon>
        <taxon>Actinomycetes</taxon>
        <taxon>Mycobacteriales</taxon>
        <taxon>Nocardiaceae</taxon>
        <taxon>Nocardia</taxon>
    </lineage>
</organism>
<reference evidence="2 3" key="1">
    <citation type="journal article" date="2019" name="ACS Chem. Biol.">
        <title>Identification and Mobilization of a Cryptic Antibiotic Biosynthesis Gene Locus from a Human-Pathogenic Nocardia Isolate.</title>
        <authorList>
            <person name="Herisse M."/>
            <person name="Ishida K."/>
            <person name="Porter J.L."/>
            <person name="Howden B."/>
            <person name="Hertweck C."/>
            <person name="Stinear T.P."/>
            <person name="Pidot S.J."/>
        </authorList>
    </citation>
    <scope>NUCLEOTIDE SEQUENCE [LARGE SCALE GENOMIC DNA]</scope>
    <source>
        <strain evidence="2 3">AUSMDU00012717</strain>
    </source>
</reference>
<dbReference type="Pfam" id="PF17765">
    <property type="entry name" value="MLTR_LBD"/>
    <property type="match status" value="1"/>
</dbReference>
<dbReference type="Proteomes" id="UP000503540">
    <property type="component" value="Chromosome"/>
</dbReference>
<evidence type="ECO:0000259" key="1">
    <source>
        <dbReference type="PROSITE" id="PS50943"/>
    </source>
</evidence>
<dbReference type="Gene3D" id="3.30.450.180">
    <property type="match status" value="1"/>
</dbReference>
<dbReference type="PROSITE" id="PS50943">
    <property type="entry name" value="HTH_CROC1"/>
    <property type="match status" value="1"/>
</dbReference>
<feature type="domain" description="HTH cro/C1-type" evidence="1">
    <location>
        <begin position="144"/>
        <end position="198"/>
    </location>
</feature>
<keyword evidence="3" id="KW-1185">Reference proteome</keyword>
<gene>
    <name evidence="2" type="ORF">F5544_07800</name>
</gene>
<dbReference type="SMART" id="SM00530">
    <property type="entry name" value="HTH_XRE"/>
    <property type="match status" value="1"/>
</dbReference>
<dbReference type="SUPFAM" id="SSF47413">
    <property type="entry name" value="lambda repressor-like DNA-binding domains"/>
    <property type="match status" value="1"/>
</dbReference>
<evidence type="ECO:0000313" key="3">
    <source>
        <dbReference type="Proteomes" id="UP000503540"/>
    </source>
</evidence>
<sequence length="400" mass="43394">MNISYARVTRRSIASCPCTVNGGAGMARLAACSRISTGGSTSTCTPSAAQTSRTRLCRNAGSASFHIATQRCVKSASSPSVYCLLMPTSLAAGRRGPRFPRGNSRDPVKHAVHHSLQGIALCPHAVSTGIMTTALHPNGFAKQLRHWRTLRRVSQLDLAIRADTSQRYLSFLEQGRSHPGRTMVIRLAESLDLSLRERNALLLAAGYAPIFPESDFDKPELAPVRDALRTILDGHLPYPAIVVRPHGILLAANAAFDVFSEGAAPELLEPPISILRLALHPDGLAKRVLNLPEWGRHITENLRARALRSPDPELDELIAELEGYLPELNPGPDHLGFAVPLRLRGDDGELRLITTFTSFATAADITLNELFLEAFLPADAQTAAILRARAERRSDAALLN</sequence>
<dbReference type="PANTHER" id="PTHR35010:SF4">
    <property type="entry name" value="BLL5781 PROTEIN"/>
    <property type="match status" value="1"/>
</dbReference>
<evidence type="ECO:0000313" key="2">
    <source>
        <dbReference type="EMBL" id="QIS09462.1"/>
    </source>
</evidence>
<dbReference type="InterPro" id="IPR001387">
    <property type="entry name" value="Cro/C1-type_HTH"/>
</dbReference>
<dbReference type="InterPro" id="IPR041413">
    <property type="entry name" value="MLTR_LBD"/>
</dbReference>
<dbReference type="Gene3D" id="1.10.260.40">
    <property type="entry name" value="lambda repressor-like DNA-binding domains"/>
    <property type="match status" value="1"/>
</dbReference>
<accession>A0A6G9Y8C0</accession>
<name>A0A6G9Y8C0_9NOCA</name>
<dbReference type="PANTHER" id="PTHR35010">
    <property type="entry name" value="BLL4672 PROTEIN-RELATED"/>
    <property type="match status" value="1"/>
</dbReference>
<proteinExistence type="predicted"/>
<protein>
    <submittedName>
        <fullName evidence="2">Helix-turn-helix domain-containing protein</fullName>
    </submittedName>
</protein>
<dbReference type="EMBL" id="CP046172">
    <property type="protein sequence ID" value="QIS09462.1"/>
    <property type="molecule type" value="Genomic_DNA"/>
</dbReference>
<dbReference type="GO" id="GO:0003677">
    <property type="term" value="F:DNA binding"/>
    <property type="evidence" value="ECO:0007669"/>
    <property type="project" value="InterPro"/>
</dbReference>